<feature type="compositionally biased region" description="Acidic residues" evidence="1">
    <location>
        <begin position="124"/>
        <end position="161"/>
    </location>
</feature>
<feature type="compositionally biased region" description="Polar residues" evidence="1">
    <location>
        <begin position="532"/>
        <end position="546"/>
    </location>
</feature>
<dbReference type="Proteomes" id="UP001151760">
    <property type="component" value="Unassembled WGS sequence"/>
</dbReference>
<feature type="compositionally biased region" description="Basic and acidic residues" evidence="1">
    <location>
        <begin position="484"/>
        <end position="499"/>
    </location>
</feature>
<feature type="compositionally biased region" description="Basic and acidic residues" evidence="1">
    <location>
        <begin position="719"/>
        <end position="741"/>
    </location>
</feature>
<sequence length="811" mass="91733">MLNEYILNSTAYQTYYAYASGAKEPKKARKFKNPASPKLKNVLVSPKEPTKKPAKGKKDVSQTRNPATKPKPTKKKAPVKANRGKGVPDEQQRKISGTDEGTGTKPEVLDVPKYDSENEKESWDDSGEEEDDDDEDNYEDKSDDDGNDDNGDNDDNDDDSNDERTDSNKDVNPNLNQSNEEHKEEEEEEEEYVDEIVHTPKNYELTDDEDNVDNAKEENEEEKDDAEELYRDVNMNLKKEDVEMTDADQGGVDQQYKLLNFENTSPADNEIASLMDTTVRHEEQSSQTSFLFTIPVTVIPEITFNKKVTNLENDLSEMKQVDQYAQAISSIPAIIDRYIGNKQGKAIQQAIKSHNVECKEEALADKREYIDLIDTSQNVTKSLEAAVLAKSSSQPKSAYEAAASLSKCELMKILMDKMKEHKLYLRAYYKRELYDALVKSYNIDKDLFETYGEVFTLKRSRDDKDKDQDPSAGSDRGTKRRKSSKDAESSRDPKSKESKSTSSSKGTSRSQHKSSGKSAHAKKPSHTVDDSGVQQSQEFDTGNNDEQSNDKVAPKSDCNIARAKKPPTSFDELIDIPIDFSTFVMNQINITNLTQELLVGLASNLLKGTCKSRTELEYHFEECFKATSKRLDCHNPEGKQYSFDLCNPLSLIPDRRGRQVIPQDYFINNNLEYLKGGSLSRQYSTSVTKIKAANYEVKWIKDTVPNLWSPVKVERISKKRTKNEAKTTKPDTEWKSMEKTKSRQSPTTNCQAGNPHQTLDKSKAVIVSKEAQVDIKGLDKSLGFTHTTNTPHFCVYKKAQQQEDKDSKKEP</sequence>
<keyword evidence="3" id="KW-1185">Reference proteome</keyword>
<feature type="compositionally biased region" description="Acidic residues" evidence="1">
    <location>
        <begin position="183"/>
        <end position="194"/>
    </location>
</feature>
<dbReference type="EMBL" id="BQNB010012304">
    <property type="protein sequence ID" value="GJT01872.1"/>
    <property type="molecule type" value="Genomic_DNA"/>
</dbReference>
<reference evidence="2" key="1">
    <citation type="journal article" date="2022" name="Int. J. Mol. Sci.">
        <title>Draft Genome of Tanacetum Coccineum: Genomic Comparison of Closely Related Tanacetum-Family Plants.</title>
        <authorList>
            <person name="Yamashiro T."/>
            <person name="Shiraishi A."/>
            <person name="Nakayama K."/>
            <person name="Satake H."/>
        </authorList>
    </citation>
    <scope>NUCLEOTIDE SEQUENCE</scope>
</reference>
<evidence type="ECO:0000313" key="3">
    <source>
        <dbReference type="Proteomes" id="UP001151760"/>
    </source>
</evidence>
<feature type="compositionally biased region" description="Acidic residues" evidence="1">
    <location>
        <begin position="205"/>
        <end position="227"/>
    </location>
</feature>
<proteinExistence type="predicted"/>
<accession>A0ABQ5AK33</accession>
<feature type="compositionally biased region" description="Polar residues" evidence="1">
    <location>
        <begin position="743"/>
        <end position="756"/>
    </location>
</feature>
<feature type="compositionally biased region" description="Basic residues" evidence="1">
    <location>
        <begin position="510"/>
        <end position="525"/>
    </location>
</feature>
<feature type="compositionally biased region" description="Basic and acidic residues" evidence="1">
    <location>
        <begin position="460"/>
        <end position="469"/>
    </location>
</feature>
<feature type="compositionally biased region" description="Basic and acidic residues" evidence="1">
    <location>
        <begin position="107"/>
        <end position="123"/>
    </location>
</feature>
<evidence type="ECO:0000256" key="1">
    <source>
        <dbReference type="SAM" id="MobiDB-lite"/>
    </source>
</evidence>
<name>A0ABQ5AK33_9ASTR</name>
<feature type="region of interest" description="Disordered" evidence="1">
    <location>
        <begin position="23"/>
        <end position="227"/>
    </location>
</feature>
<evidence type="ECO:0000313" key="2">
    <source>
        <dbReference type="EMBL" id="GJT01872.1"/>
    </source>
</evidence>
<feature type="compositionally biased region" description="Basic and acidic residues" evidence="1">
    <location>
        <begin position="86"/>
        <end position="97"/>
    </location>
</feature>
<feature type="region of interest" description="Disordered" evidence="1">
    <location>
        <begin position="460"/>
        <end position="564"/>
    </location>
</feature>
<feature type="compositionally biased region" description="Low complexity" evidence="1">
    <location>
        <begin position="500"/>
        <end position="509"/>
    </location>
</feature>
<gene>
    <name evidence="2" type="ORF">Tco_0823041</name>
</gene>
<feature type="region of interest" description="Disordered" evidence="1">
    <location>
        <begin position="719"/>
        <end position="756"/>
    </location>
</feature>
<feature type="compositionally biased region" description="Basic and acidic residues" evidence="1">
    <location>
        <begin position="48"/>
        <end position="61"/>
    </location>
</feature>
<protein>
    <submittedName>
        <fullName evidence="2">Uncharacterized protein</fullName>
    </submittedName>
</protein>
<organism evidence="2 3">
    <name type="scientific">Tanacetum coccineum</name>
    <dbReference type="NCBI Taxonomy" id="301880"/>
    <lineage>
        <taxon>Eukaryota</taxon>
        <taxon>Viridiplantae</taxon>
        <taxon>Streptophyta</taxon>
        <taxon>Embryophyta</taxon>
        <taxon>Tracheophyta</taxon>
        <taxon>Spermatophyta</taxon>
        <taxon>Magnoliopsida</taxon>
        <taxon>eudicotyledons</taxon>
        <taxon>Gunneridae</taxon>
        <taxon>Pentapetalae</taxon>
        <taxon>asterids</taxon>
        <taxon>campanulids</taxon>
        <taxon>Asterales</taxon>
        <taxon>Asteraceae</taxon>
        <taxon>Asteroideae</taxon>
        <taxon>Anthemideae</taxon>
        <taxon>Anthemidinae</taxon>
        <taxon>Tanacetum</taxon>
    </lineage>
</organism>
<comment type="caution">
    <text evidence="2">The sequence shown here is derived from an EMBL/GenBank/DDBJ whole genome shotgun (WGS) entry which is preliminary data.</text>
</comment>
<reference evidence="2" key="2">
    <citation type="submission" date="2022-01" db="EMBL/GenBank/DDBJ databases">
        <authorList>
            <person name="Yamashiro T."/>
            <person name="Shiraishi A."/>
            <person name="Satake H."/>
            <person name="Nakayama K."/>
        </authorList>
    </citation>
    <scope>NUCLEOTIDE SEQUENCE</scope>
</reference>